<sequence length="238" mass="27692">MVEINLPESEISALKAIDERELDRLIDRAIQDEALGDLHRLPLSSCGAYVSNEFRSFGESLKRYRESRSAKKREETRSSAVRAGNKLSFAVMGMKRRMETEKQEGKLFRVDDNVLWPYTFSRKMQVTIGYRWRRTVKDEWQFGSITFEHKVNQRPVYQLAPPKRKPSAAKQARQLQAELASIWEHFMRQALYSVRNFFREGGVGSDIPERFRAIPDAYDEHLNNYSTVFWKNGSGSTS</sequence>
<dbReference type="RefSeq" id="WP_153441634.1">
    <property type="nucleotide sequence ID" value="NZ_JACIGA010000018.1"/>
</dbReference>
<name>A0A6N7LIT0_SINTE</name>
<accession>A0A6N7LIT0</accession>
<reference evidence="1 2" key="1">
    <citation type="journal article" date="2013" name="Genome Biol.">
        <title>Comparative genomics of the core and accessory genomes of 48 Sinorhizobium strains comprising five genospecies.</title>
        <authorList>
            <person name="Sugawara M."/>
            <person name="Epstein B."/>
            <person name="Badgley B.D."/>
            <person name="Unno T."/>
            <person name="Xu L."/>
            <person name="Reese J."/>
            <person name="Gyaneshwar P."/>
            <person name="Denny R."/>
            <person name="Mudge J."/>
            <person name="Bharti A.K."/>
            <person name="Farmer A.D."/>
            <person name="May G.D."/>
            <person name="Woodward J.E."/>
            <person name="Medigue C."/>
            <person name="Vallenet D."/>
            <person name="Lajus A."/>
            <person name="Rouy Z."/>
            <person name="Martinez-Vaz B."/>
            <person name="Tiffin P."/>
            <person name="Young N.D."/>
            <person name="Sadowsky M.J."/>
        </authorList>
    </citation>
    <scope>NUCLEOTIDE SEQUENCE [LARGE SCALE GENOMIC DNA]</scope>
    <source>
        <strain evidence="1 2">USDA4894</strain>
    </source>
</reference>
<evidence type="ECO:0000313" key="2">
    <source>
        <dbReference type="Proteomes" id="UP000439983"/>
    </source>
</evidence>
<protein>
    <submittedName>
        <fullName evidence="1">Uncharacterized protein</fullName>
    </submittedName>
</protein>
<organism evidence="1 2">
    <name type="scientific">Sinorhizobium terangae</name>
    <dbReference type="NCBI Taxonomy" id="110322"/>
    <lineage>
        <taxon>Bacteria</taxon>
        <taxon>Pseudomonadati</taxon>
        <taxon>Pseudomonadota</taxon>
        <taxon>Alphaproteobacteria</taxon>
        <taxon>Hyphomicrobiales</taxon>
        <taxon>Rhizobiaceae</taxon>
        <taxon>Sinorhizobium/Ensifer group</taxon>
        <taxon>Sinorhizobium</taxon>
    </lineage>
</organism>
<dbReference type="AlphaFoldDB" id="A0A6N7LIT0"/>
<gene>
    <name evidence="1" type="ORF">GHK62_24430</name>
</gene>
<dbReference type="OrthoDB" id="8909923at2"/>
<dbReference type="EMBL" id="WITC01000102">
    <property type="protein sequence ID" value="MQX17783.1"/>
    <property type="molecule type" value="Genomic_DNA"/>
</dbReference>
<evidence type="ECO:0000313" key="1">
    <source>
        <dbReference type="EMBL" id="MQX17783.1"/>
    </source>
</evidence>
<dbReference type="Proteomes" id="UP000439983">
    <property type="component" value="Unassembled WGS sequence"/>
</dbReference>
<comment type="caution">
    <text evidence="1">The sequence shown here is derived from an EMBL/GenBank/DDBJ whole genome shotgun (WGS) entry which is preliminary data.</text>
</comment>
<proteinExistence type="predicted"/>
<keyword evidence="2" id="KW-1185">Reference proteome</keyword>